<comment type="subcellular location">
    <subcellularLocation>
        <location evidence="1">Cell membrane</location>
        <topology evidence="1">Peripheral membrane protein</topology>
        <orientation evidence="1">Cytoplasmic side</orientation>
    </subcellularLocation>
</comment>
<comment type="similarity">
    <text evidence="1">Belongs to the UPF0161 family.</text>
</comment>
<comment type="caution">
    <text evidence="2">The sequence shown here is derived from an EMBL/GenBank/DDBJ whole genome shotgun (WGS) entry which is preliminary data.</text>
</comment>
<evidence type="ECO:0000313" key="3">
    <source>
        <dbReference type="Proteomes" id="UP000233654"/>
    </source>
</evidence>
<dbReference type="HAMAP" id="MF_00386">
    <property type="entry name" value="UPF0161_YidD"/>
    <property type="match status" value="1"/>
</dbReference>
<protein>
    <recommendedName>
        <fullName evidence="1">Putative membrane protein insertion efficiency factor</fullName>
    </recommendedName>
</protein>
<evidence type="ECO:0000313" key="2">
    <source>
        <dbReference type="EMBL" id="PKQ27760.1"/>
    </source>
</evidence>
<keyword evidence="1" id="KW-0472">Membrane</keyword>
<dbReference type="Pfam" id="PF01809">
    <property type="entry name" value="YidD"/>
    <property type="match status" value="1"/>
</dbReference>
<dbReference type="SMART" id="SM01234">
    <property type="entry name" value="Haemolytic"/>
    <property type="match status" value="1"/>
</dbReference>
<dbReference type="NCBIfam" id="TIGR00278">
    <property type="entry name" value="membrane protein insertion efficiency factor YidD"/>
    <property type="match status" value="1"/>
</dbReference>
<reference evidence="2 3" key="1">
    <citation type="journal article" date="2017" name="ISME J.">
        <title>Potential for microbial H2 and metal transformations associated with novel bacteria and archaea in deep terrestrial subsurface sediments.</title>
        <authorList>
            <person name="Hernsdorf A.W."/>
            <person name="Amano Y."/>
            <person name="Miyakawa K."/>
            <person name="Ise K."/>
            <person name="Suzuki Y."/>
            <person name="Anantharaman K."/>
            <person name="Probst A."/>
            <person name="Burstein D."/>
            <person name="Thomas B.C."/>
            <person name="Banfield J.F."/>
        </authorList>
    </citation>
    <scope>NUCLEOTIDE SEQUENCE [LARGE SCALE GENOMIC DNA]</scope>
    <source>
        <strain evidence="2">HGW-Actinobacteria-3</strain>
    </source>
</reference>
<evidence type="ECO:0000256" key="1">
    <source>
        <dbReference type="HAMAP-Rule" id="MF_00386"/>
    </source>
</evidence>
<keyword evidence="1" id="KW-1003">Cell membrane</keyword>
<dbReference type="PANTHER" id="PTHR33383:SF1">
    <property type="entry name" value="MEMBRANE PROTEIN INSERTION EFFICIENCY FACTOR-RELATED"/>
    <property type="match status" value="1"/>
</dbReference>
<dbReference type="Proteomes" id="UP000233654">
    <property type="component" value="Unassembled WGS sequence"/>
</dbReference>
<comment type="function">
    <text evidence="1">Could be involved in insertion of integral membrane proteins into the membrane.</text>
</comment>
<accession>A0A2N3G4W1</accession>
<dbReference type="AlphaFoldDB" id="A0A2N3G4W1"/>
<sequence>MAVAPIYVYRKLLSPGLKQRCIYYPSCSQYFEQSVLKYGVLKGSARGISRILRCHPFAEGGYDPP</sequence>
<name>A0A2N3G4W1_9ACTN</name>
<organism evidence="2 3">
    <name type="scientific">Candidatus Anoxymicrobium japonicum</name>
    <dbReference type="NCBI Taxonomy" id="2013648"/>
    <lineage>
        <taxon>Bacteria</taxon>
        <taxon>Bacillati</taxon>
        <taxon>Actinomycetota</taxon>
        <taxon>Candidatus Geothermincolia</taxon>
        <taxon>Candidatus Geothermincolales</taxon>
        <taxon>Candidatus Anoxymicrobiaceae</taxon>
        <taxon>Candidatus Anoxymicrobium</taxon>
    </lineage>
</organism>
<dbReference type="PANTHER" id="PTHR33383">
    <property type="entry name" value="MEMBRANE PROTEIN INSERTION EFFICIENCY FACTOR-RELATED"/>
    <property type="match status" value="1"/>
</dbReference>
<gene>
    <name evidence="2" type="primary">yidD</name>
    <name evidence="2" type="ORF">CVT63_06325</name>
</gene>
<dbReference type="InterPro" id="IPR002696">
    <property type="entry name" value="Membr_insert_effic_factor_YidD"/>
</dbReference>
<dbReference type="EMBL" id="PHEX01000057">
    <property type="protein sequence ID" value="PKQ27760.1"/>
    <property type="molecule type" value="Genomic_DNA"/>
</dbReference>
<dbReference type="GO" id="GO:0005886">
    <property type="term" value="C:plasma membrane"/>
    <property type="evidence" value="ECO:0007669"/>
    <property type="project" value="UniProtKB-SubCell"/>
</dbReference>
<proteinExistence type="inferred from homology"/>